<dbReference type="Proteomes" id="UP000070700">
    <property type="component" value="Unassembled WGS sequence"/>
</dbReference>
<evidence type="ECO:0000256" key="2">
    <source>
        <dbReference type="SAM" id="SignalP"/>
    </source>
</evidence>
<evidence type="ECO:0000313" key="3">
    <source>
        <dbReference type="EMBL" id="KUJ08033.1"/>
    </source>
</evidence>
<proteinExistence type="predicted"/>
<dbReference type="PANTHER" id="PTHR35043">
    <property type="entry name" value="TRANSCRIPTION FACTOR DOMAIN-CONTAINING PROTEIN"/>
    <property type="match status" value="1"/>
</dbReference>
<feature type="transmembrane region" description="Helical" evidence="1">
    <location>
        <begin position="494"/>
        <end position="516"/>
    </location>
</feature>
<gene>
    <name evidence="3" type="ORF">LY89DRAFT_742328</name>
</gene>
<dbReference type="PANTHER" id="PTHR35043:SF8">
    <property type="entry name" value="DUF4220 DOMAIN-CONTAINING PROTEIN"/>
    <property type="match status" value="1"/>
</dbReference>
<keyword evidence="1" id="KW-0812">Transmembrane</keyword>
<keyword evidence="1" id="KW-0472">Membrane</keyword>
<keyword evidence="1" id="KW-1133">Transmembrane helix</keyword>
<evidence type="ECO:0000313" key="4">
    <source>
        <dbReference type="Proteomes" id="UP000070700"/>
    </source>
</evidence>
<dbReference type="AlphaFoldDB" id="A0A132B715"/>
<sequence>MKKSWSLTFYLIFYLPHLLVATDSLNTTAGSDELAHTNVGWIDSPSRRGTLTLVLGCLSTILASTWAVLHLNVPAPTDDWKVKLIRKVKWMTITILFPELVLSKAVCELRLAVADQYAMHTMAKPLDDRIKRKWKTTQIVTFERVFDSWLPRDERDDGIRTVVYQWEWKIDDVGGGLKFLHWLFGLEKHADEVNSMGNTQSPGRYNNGDIQDKIGQGEIQVVAGPRVCEYKVIRTWTLLHSYYLNMGGLHISSLNDITTNRHFDKYDPVTNGRPTFPLTTHSISDGNLSLLEHITLDKADIEDKSKADWLVKTFAILQIGWLFIEVIARRASKLPLTQLEIATTAFTVTAIFTYAANWWKPKDVNSPTILKGPTKIPSNEDNRLKSVFWTQLDPVRHSITIHDKRVKNDLVWGTGIFSGILAASSLLFGCIHCLAWNFEFPTKAEHLLWRGASITTAFLPGLALGMKYLFGRFRYRRRGGPQEMIQEMIMRIHVAYISMIVSIIIEVLYSIARLILIAPVFSCLRSVPDAVYNNIVWTSFIPSFS</sequence>
<organism evidence="3 4">
    <name type="scientific">Mollisia scopiformis</name>
    <name type="common">Conifer needle endophyte fungus</name>
    <name type="synonym">Phialocephala scopiformis</name>
    <dbReference type="NCBI Taxonomy" id="149040"/>
    <lineage>
        <taxon>Eukaryota</taxon>
        <taxon>Fungi</taxon>
        <taxon>Dikarya</taxon>
        <taxon>Ascomycota</taxon>
        <taxon>Pezizomycotina</taxon>
        <taxon>Leotiomycetes</taxon>
        <taxon>Helotiales</taxon>
        <taxon>Mollisiaceae</taxon>
        <taxon>Mollisia</taxon>
    </lineage>
</organism>
<reference evidence="3 4" key="1">
    <citation type="submission" date="2015-10" db="EMBL/GenBank/DDBJ databases">
        <title>Full genome of DAOMC 229536 Phialocephala scopiformis, a fungal endophyte of spruce producing the potent anti-insectan compound rugulosin.</title>
        <authorList>
            <consortium name="DOE Joint Genome Institute"/>
            <person name="Walker A.K."/>
            <person name="Frasz S.L."/>
            <person name="Seifert K.A."/>
            <person name="Miller J.D."/>
            <person name="Mondo S.J."/>
            <person name="Labutti K."/>
            <person name="Lipzen A."/>
            <person name="Dockter R."/>
            <person name="Kennedy M."/>
            <person name="Grigoriev I.V."/>
            <person name="Spatafora J.W."/>
        </authorList>
    </citation>
    <scope>NUCLEOTIDE SEQUENCE [LARGE SCALE GENOMIC DNA]</scope>
    <source>
        <strain evidence="3 4">CBS 120377</strain>
    </source>
</reference>
<keyword evidence="2" id="KW-0732">Signal</keyword>
<feature type="transmembrane region" description="Helical" evidence="1">
    <location>
        <begin position="447"/>
        <end position="470"/>
    </location>
</feature>
<dbReference type="GeneID" id="28830535"/>
<dbReference type="InParanoid" id="A0A132B715"/>
<feature type="signal peptide" evidence="2">
    <location>
        <begin position="1"/>
        <end position="21"/>
    </location>
</feature>
<feature type="chain" id="PRO_5007287927" evidence="2">
    <location>
        <begin position="22"/>
        <end position="545"/>
    </location>
</feature>
<dbReference type="KEGG" id="psco:LY89DRAFT_742328"/>
<evidence type="ECO:0000256" key="1">
    <source>
        <dbReference type="SAM" id="Phobius"/>
    </source>
</evidence>
<feature type="transmembrane region" description="Helical" evidence="1">
    <location>
        <begin position="410"/>
        <end position="435"/>
    </location>
</feature>
<protein>
    <submittedName>
        <fullName evidence="3">Uncharacterized protein</fullName>
    </submittedName>
</protein>
<keyword evidence="4" id="KW-1185">Reference proteome</keyword>
<dbReference type="OrthoDB" id="3061561at2759"/>
<name>A0A132B715_MOLSC</name>
<accession>A0A132B715</accession>
<dbReference type="RefSeq" id="XP_018062388.1">
    <property type="nucleotide sequence ID" value="XM_018220809.1"/>
</dbReference>
<dbReference type="EMBL" id="KQ947437">
    <property type="protein sequence ID" value="KUJ08033.1"/>
    <property type="molecule type" value="Genomic_DNA"/>
</dbReference>